<evidence type="ECO:0000259" key="6">
    <source>
        <dbReference type="Pfam" id="PF12260"/>
    </source>
</evidence>
<dbReference type="InterPro" id="IPR020519">
    <property type="entry name" value="DIPK2A/B"/>
</dbReference>
<keyword evidence="8" id="KW-1185">Reference proteome</keyword>
<comment type="caution">
    <text evidence="7">The sequence shown here is derived from an EMBL/GenBank/DDBJ whole genome shotgun (WGS) entry which is preliminary data.</text>
</comment>
<reference evidence="7 8" key="1">
    <citation type="submission" date="2017-12" db="EMBL/GenBank/DDBJ databases">
        <title>Hemimetabolous genomes reveal molecular basis of termite eusociality.</title>
        <authorList>
            <person name="Harrison M.C."/>
            <person name="Jongepier E."/>
            <person name="Robertson H.M."/>
            <person name="Arning N."/>
            <person name="Bitard-Feildel T."/>
            <person name="Chao H."/>
            <person name="Childers C.P."/>
            <person name="Dinh H."/>
            <person name="Doddapaneni H."/>
            <person name="Dugan S."/>
            <person name="Gowin J."/>
            <person name="Greiner C."/>
            <person name="Han Y."/>
            <person name="Hu H."/>
            <person name="Hughes D.S.T."/>
            <person name="Huylmans A.-K."/>
            <person name="Kemena C."/>
            <person name="Kremer L.P.M."/>
            <person name="Lee S.L."/>
            <person name="Lopez-Ezquerra A."/>
            <person name="Mallet L."/>
            <person name="Monroy-Kuhn J.M."/>
            <person name="Moser A."/>
            <person name="Murali S.C."/>
            <person name="Muzny D.M."/>
            <person name="Otani S."/>
            <person name="Piulachs M.-D."/>
            <person name="Poelchau M."/>
            <person name="Qu J."/>
            <person name="Schaub F."/>
            <person name="Wada-Katsumata A."/>
            <person name="Worley K.C."/>
            <person name="Xie Q."/>
            <person name="Ylla G."/>
            <person name="Poulsen M."/>
            <person name="Gibbs R.A."/>
            <person name="Schal C."/>
            <person name="Richards S."/>
            <person name="Belles X."/>
            <person name="Korb J."/>
            <person name="Bornberg-Bauer E."/>
        </authorList>
    </citation>
    <scope>NUCLEOTIDE SEQUENCE [LARGE SCALE GENOMIC DNA]</scope>
    <source>
        <tissue evidence="7">Whole body</tissue>
    </source>
</reference>
<dbReference type="OrthoDB" id="10035316at2759"/>
<keyword evidence="3" id="KW-0964">Secreted</keyword>
<gene>
    <name evidence="7" type="ORF">B7P43_G15777</name>
</gene>
<evidence type="ECO:0000256" key="2">
    <source>
        <dbReference type="ARBA" id="ARBA00006338"/>
    </source>
</evidence>
<evidence type="ECO:0000313" key="7">
    <source>
        <dbReference type="EMBL" id="PNF29650.1"/>
    </source>
</evidence>
<evidence type="ECO:0000256" key="3">
    <source>
        <dbReference type="ARBA" id="ARBA00022525"/>
    </source>
</evidence>
<dbReference type="Pfam" id="PF12260">
    <property type="entry name" value="PIP49_C"/>
    <property type="match status" value="1"/>
</dbReference>
<feature type="domain" description="FAM69 protein-kinase" evidence="6">
    <location>
        <begin position="152"/>
        <end position="332"/>
    </location>
</feature>
<feature type="transmembrane region" description="Helical" evidence="5">
    <location>
        <begin position="12"/>
        <end position="33"/>
    </location>
</feature>
<dbReference type="Proteomes" id="UP000235965">
    <property type="component" value="Unassembled WGS sequence"/>
</dbReference>
<dbReference type="EMBL" id="NEVH01013216">
    <property type="protein sequence ID" value="PNF29650.1"/>
    <property type="molecule type" value="Genomic_DNA"/>
</dbReference>
<dbReference type="PANTHER" id="PTHR32073">
    <property type="entry name" value="GH11358P"/>
    <property type="match status" value="1"/>
</dbReference>
<sequence>MVGLQWKRRARVMLTLLSASVCLVMLIFCIWWPSVTDLIEVEKCPACYGVSLCPAITRGLLTVDTFGSVAGFVNILGSKNVLFGMLGNQKVVLKKLGHAKELVNLDSIICEEANLGSSCHVNEAIWQQGDLIHSIRQHVANQGGGLLLCPTVVLPEQDGWPVAKYLGACGRVVVEEYAGEMLTSYHNAPWLQRANFAYQLLIAAHNFTDSHPLFGFYLTDISADNIALDSHGRLRFVDLENVIIVDRNAPVEDRPLSWNVPHVSETYDCDGCFAFSAQAICSHSRSDHNFYAVCQHLLGPLAAPDMIPGGLLHDTPPAHAHIVELVRECSEPRDPSGRFRAAHKLTILLAEVLQKHSYSV</sequence>
<comment type="similarity">
    <text evidence="2">Belongs to the DIPK family.</text>
</comment>
<protein>
    <submittedName>
        <fullName evidence="7">Deleted in autism protein 1-like protein</fullName>
    </submittedName>
</protein>
<evidence type="ECO:0000256" key="1">
    <source>
        <dbReference type="ARBA" id="ARBA00004613"/>
    </source>
</evidence>
<proteinExistence type="inferred from homology"/>
<dbReference type="PANTHER" id="PTHR32073:SF7">
    <property type="entry name" value="GH11358P"/>
    <property type="match status" value="1"/>
</dbReference>
<comment type="subcellular location">
    <subcellularLocation>
        <location evidence="1">Secreted</location>
    </subcellularLocation>
</comment>
<dbReference type="AlphaFoldDB" id="A0A2J7QM37"/>
<dbReference type="InterPro" id="IPR022049">
    <property type="entry name" value="FAM69_kinase_dom"/>
</dbReference>
<name>A0A2J7QM37_9NEOP</name>
<evidence type="ECO:0000256" key="5">
    <source>
        <dbReference type="SAM" id="Phobius"/>
    </source>
</evidence>
<organism evidence="7 8">
    <name type="scientific">Cryptotermes secundus</name>
    <dbReference type="NCBI Taxonomy" id="105785"/>
    <lineage>
        <taxon>Eukaryota</taxon>
        <taxon>Metazoa</taxon>
        <taxon>Ecdysozoa</taxon>
        <taxon>Arthropoda</taxon>
        <taxon>Hexapoda</taxon>
        <taxon>Insecta</taxon>
        <taxon>Pterygota</taxon>
        <taxon>Neoptera</taxon>
        <taxon>Polyneoptera</taxon>
        <taxon>Dictyoptera</taxon>
        <taxon>Blattodea</taxon>
        <taxon>Blattoidea</taxon>
        <taxon>Termitoidae</taxon>
        <taxon>Kalotermitidae</taxon>
        <taxon>Cryptotermitinae</taxon>
        <taxon>Cryptotermes</taxon>
    </lineage>
</organism>
<keyword evidence="4" id="KW-0732">Signal</keyword>
<evidence type="ECO:0000256" key="4">
    <source>
        <dbReference type="ARBA" id="ARBA00022729"/>
    </source>
</evidence>
<keyword evidence="5" id="KW-1133">Transmembrane helix</keyword>
<keyword evidence="5" id="KW-0472">Membrane</keyword>
<accession>A0A2J7QM37</accession>
<keyword evidence="5" id="KW-0812">Transmembrane</keyword>
<evidence type="ECO:0000313" key="8">
    <source>
        <dbReference type="Proteomes" id="UP000235965"/>
    </source>
</evidence>
<dbReference type="GO" id="GO:0005576">
    <property type="term" value="C:extracellular region"/>
    <property type="evidence" value="ECO:0007669"/>
    <property type="project" value="UniProtKB-SubCell"/>
</dbReference>